<feature type="domain" description="Transcription regulator PadR N-terminal" evidence="2">
    <location>
        <begin position="51"/>
        <end position="120"/>
    </location>
</feature>
<protein>
    <submittedName>
        <fullName evidence="3">PadR family transcriptional regulator</fullName>
    </submittedName>
</protein>
<keyword evidence="4" id="KW-1185">Reference proteome</keyword>
<evidence type="ECO:0000256" key="1">
    <source>
        <dbReference type="SAM" id="Coils"/>
    </source>
</evidence>
<reference evidence="3 4" key="1">
    <citation type="submission" date="2021-06" db="EMBL/GenBank/DDBJ databases">
        <title>Staphylococcus lentus K169 genome sequencing.</title>
        <authorList>
            <person name="Sundareshan S."/>
            <person name="Akhila D.S."/>
            <person name="Prachi D."/>
            <person name="Sivakumar R."/>
            <person name="Rajendhran J."/>
            <person name="Isloor S."/>
            <person name="Hegde N.R."/>
        </authorList>
    </citation>
    <scope>NUCLEOTIDE SEQUENCE [LARGE SCALE GENOMIC DNA]</scope>
    <source>
        <strain evidence="3 4">K169</strain>
    </source>
</reference>
<dbReference type="RefSeq" id="WP_194200483.1">
    <property type="nucleotide sequence ID" value="NZ_JADGLT010000087.1"/>
</dbReference>
<dbReference type="InterPro" id="IPR036390">
    <property type="entry name" value="WH_DNA-bd_sf"/>
</dbReference>
<dbReference type="Proteomes" id="UP000770161">
    <property type="component" value="Unassembled WGS sequence"/>
</dbReference>
<dbReference type="PANTHER" id="PTHR43252">
    <property type="entry name" value="TRANSCRIPTIONAL REGULATOR YQJI"/>
    <property type="match status" value="1"/>
</dbReference>
<feature type="coiled-coil region" evidence="1">
    <location>
        <begin position="163"/>
        <end position="190"/>
    </location>
</feature>
<accession>A0ABS6GZ85</accession>
<sequence length="191" mass="22636">MFNRQFHSRRLAMMQHDDGGFSRGFDGFEKMFAAARGNERFFKKGNLQFIILNLLLEEPKHGYQIIKDLEAKFKGFYSASPGSVYPILQMLEDREFVLISKDGKKKVYTITDEGKQFLEENGSNDEFTKRMEQFQNIDMGKMKESRSELQELFKSFMLAGKISMQDEKKYEQFQQLIKETKEKLQQFREEK</sequence>
<evidence type="ECO:0000259" key="2">
    <source>
        <dbReference type="Pfam" id="PF03551"/>
    </source>
</evidence>
<keyword evidence="1" id="KW-0175">Coiled coil</keyword>
<dbReference type="SUPFAM" id="SSF46785">
    <property type="entry name" value="Winged helix' DNA-binding domain"/>
    <property type="match status" value="1"/>
</dbReference>
<dbReference type="EMBL" id="JAHLZN010000008">
    <property type="protein sequence ID" value="MBU6113525.1"/>
    <property type="molecule type" value="Genomic_DNA"/>
</dbReference>
<evidence type="ECO:0000313" key="4">
    <source>
        <dbReference type="Proteomes" id="UP000770161"/>
    </source>
</evidence>
<name>A0ABS6GZ85_MAMLE</name>
<evidence type="ECO:0000313" key="3">
    <source>
        <dbReference type="EMBL" id="MBU6113525.1"/>
    </source>
</evidence>
<dbReference type="Pfam" id="PF03551">
    <property type="entry name" value="PadR"/>
    <property type="match status" value="1"/>
</dbReference>
<dbReference type="InterPro" id="IPR005149">
    <property type="entry name" value="Tscrpt_reg_PadR_N"/>
</dbReference>
<dbReference type="InterPro" id="IPR036388">
    <property type="entry name" value="WH-like_DNA-bd_sf"/>
</dbReference>
<proteinExistence type="predicted"/>
<dbReference type="PANTHER" id="PTHR43252:SF2">
    <property type="entry name" value="TRANSCRIPTION REGULATOR, PADR-LIKE FAMILY"/>
    <property type="match status" value="1"/>
</dbReference>
<comment type="caution">
    <text evidence="3">The sequence shown here is derived from an EMBL/GenBank/DDBJ whole genome shotgun (WGS) entry which is preliminary data.</text>
</comment>
<gene>
    <name evidence="3" type="ORF">KQ656_06125</name>
</gene>
<dbReference type="Gene3D" id="1.10.10.10">
    <property type="entry name" value="Winged helix-like DNA-binding domain superfamily/Winged helix DNA-binding domain"/>
    <property type="match status" value="1"/>
</dbReference>
<organism evidence="3 4">
    <name type="scientific">Mammaliicoccus lentus</name>
    <name type="common">Staphylococcus lentus</name>
    <dbReference type="NCBI Taxonomy" id="42858"/>
    <lineage>
        <taxon>Bacteria</taxon>
        <taxon>Bacillati</taxon>
        <taxon>Bacillota</taxon>
        <taxon>Bacilli</taxon>
        <taxon>Bacillales</taxon>
        <taxon>Staphylococcaceae</taxon>
        <taxon>Mammaliicoccus</taxon>
    </lineage>
</organism>